<dbReference type="PANTHER" id="PTHR10093">
    <property type="entry name" value="IRON-SULFUR CLUSTER ASSEMBLY ENZYME NIFU HOMOLOG"/>
    <property type="match status" value="1"/>
</dbReference>
<comment type="similarity">
    <text evidence="1">Belongs to the NifU family.</text>
</comment>
<dbReference type="AlphaFoldDB" id="A0A2I1JWT6"/>
<dbReference type="GO" id="GO:0005506">
    <property type="term" value="F:iron ion binding"/>
    <property type="evidence" value="ECO:0007669"/>
    <property type="project" value="InterPro"/>
</dbReference>
<name>A0A2I1JWT6_9LACT</name>
<evidence type="ECO:0000313" key="3">
    <source>
        <dbReference type="EMBL" id="PKY87854.1"/>
    </source>
</evidence>
<evidence type="ECO:0000313" key="4">
    <source>
        <dbReference type="Proteomes" id="UP000234384"/>
    </source>
</evidence>
<protein>
    <submittedName>
        <fullName evidence="3">SUF system NifU family Fe-S cluster assembly protein</fullName>
    </submittedName>
</protein>
<accession>A0A2I1JWT6</accession>
<dbReference type="Gene3D" id="3.90.1010.10">
    <property type="match status" value="1"/>
</dbReference>
<dbReference type="EMBL" id="PKHE01000019">
    <property type="protein sequence ID" value="PKY87854.1"/>
    <property type="molecule type" value="Genomic_DNA"/>
</dbReference>
<reference evidence="3 4" key="1">
    <citation type="submission" date="2017-12" db="EMBL/GenBank/DDBJ databases">
        <title>Phylogenetic diversity of female urinary microbiome.</title>
        <authorList>
            <person name="Thomas-White K."/>
            <person name="Wolfe A.J."/>
        </authorList>
    </citation>
    <scope>NUCLEOTIDE SEQUENCE [LARGE SCALE GENOMIC DNA]</scope>
    <source>
        <strain evidence="3 4">UMB0898</strain>
    </source>
</reference>
<dbReference type="GO" id="GO:0016226">
    <property type="term" value="P:iron-sulfur cluster assembly"/>
    <property type="evidence" value="ECO:0007669"/>
    <property type="project" value="InterPro"/>
</dbReference>
<dbReference type="GO" id="GO:0051536">
    <property type="term" value="F:iron-sulfur cluster binding"/>
    <property type="evidence" value="ECO:0007669"/>
    <property type="project" value="InterPro"/>
</dbReference>
<dbReference type="RefSeq" id="WP_101954609.1">
    <property type="nucleotide sequence ID" value="NZ_PKHE01000019.1"/>
</dbReference>
<dbReference type="InterPro" id="IPR002871">
    <property type="entry name" value="NIF_FeS_clus_asmbl_NifU_N"/>
</dbReference>
<feature type="domain" description="NIF system FeS cluster assembly NifU N-terminal" evidence="2">
    <location>
        <begin position="13"/>
        <end position="131"/>
    </location>
</feature>
<comment type="caution">
    <text evidence="3">The sequence shown here is derived from an EMBL/GenBank/DDBJ whole genome shotgun (WGS) entry which is preliminary data.</text>
</comment>
<dbReference type="NCBIfam" id="TIGR01994">
    <property type="entry name" value="SUF_scaf_2"/>
    <property type="match status" value="1"/>
</dbReference>
<dbReference type="Proteomes" id="UP000234384">
    <property type="component" value="Unassembled WGS sequence"/>
</dbReference>
<gene>
    <name evidence="3" type="ORF">CYJ57_06575</name>
</gene>
<proteinExistence type="inferred from homology"/>
<dbReference type="FunFam" id="3.90.1010.10:FF:000002">
    <property type="entry name" value="Iron-sulfur cluster assembly scaffold protein NifU"/>
    <property type="match status" value="1"/>
</dbReference>
<evidence type="ECO:0000256" key="1">
    <source>
        <dbReference type="ARBA" id="ARBA00006420"/>
    </source>
</evidence>
<dbReference type="CDD" id="cd06664">
    <property type="entry name" value="IscU_like"/>
    <property type="match status" value="1"/>
</dbReference>
<dbReference type="Pfam" id="PF01592">
    <property type="entry name" value="NifU_N"/>
    <property type="match status" value="1"/>
</dbReference>
<dbReference type="OrthoDB" id="9804157at2"/>
<sequence length="149" mass="16453">MSLNKLNRMDQLYKAVIVERSTHPKHRGQLAGATHEFTLLNPSCGDTVYVQIQVVDQRVEAVCFNGEGCAISMASADIMAEVLQGKTLEEAEQLIEDFNALVQGQPVAHLSQLGEAQAIEGVRQFPARIRCAQLAWKAFQQAVDEDEVE</sequence>
<dbReference type="SUPFAM" id="SSF82649">
    <property type="entry name" value="SufE/NifU"/>
    <property type="match status" value="1"/>
</dbReference>
<organism evidence="3 4">
    <name type="scientific">Falseniella ignava</name>
    <dbReference type="NCBI Taxonomy" id="137730"/>
    <lineage>
        <taxon>Bacteria</taxon>
        <taxon>Bacillati</taxon>
        <taxon>Bacillota</taxon>
        <taxon>Bacilli</taxon>
        <taxon>Lactobacillales</taxon>
        <taxon>Aerococcaceae</taxon>
        <taxon>Falseniella</taxon>
    </lineage>
</organism>
<evidence type="ECO:0000259" key="2">
    <source>
        <dbReference type="Pfam" id="PF01592"/>
    </source>
</evidence>